<dbReference type="GO" id="GO:0004175">
    <property type="term" value="F:endopeptidase activity"/>
    <property type="evidence" value="ECO:0007669"/>
    <property type="project" value="UniProtKB-ARBA"/>
</dbReference>
<dbReference type="PANTHER" id="PTHR36435:SF1">
    <property type="entry name" value="CAAX AMINO TERMINAL PROTEASE FAMILY PROTEIN"/>
    <property type="match status" value="1"/>
</dbReference>
<evidence type="ECO:0000256" key="1">
    <source>
        <dbReference type="SAM" id="Phobius"/>
    </source>
</evidence>
<keyword evidence="1" id="KW-1133">Transmembrane helix</keyword>
<feature type="transmembrane region" description="Helical" evidence="1">
    <location>
        <begin position="6"/>
        <end position="29"/>
    </location>
</feature>
<comment type="caution">
    <text evidence="3">The sequence shown here is derived from an EMBL/GenBank/DDBJ whole genome shotgun (WGS) entry which is preliminary data.</text>
</comment>
<feature type="transmembrane region" description="Helical" evidence="1">
    <location>
        <begin position="139"/>
        <end position="161"/>
    </location>
</feature>
<protein>
    <recommendedName>
        <fullName evidence="2">CAAX prenyl protease 2/Lysostaphin resistance protein A-like domain-containing protein</fullName>
    </recommendedName>
</protein>
<reference evidence="3 4" key="1">
    <citation type="submission" date="2018-05" db="EMBL/GenBank/DDBJ databases">
        <title>Coraliomargarita sinensis sp. nov., isolated from a marine solar saltern.</title>
        <authorList>
            <person name="Zhou L.Y."/>
        </authorList>
    </citation>
    <scope>NUCLEOTIDE SEQUENCE [LARGE SCALE GENOMIC DNA]</scope>
    <source>
        <strain evidence="3 4">WN38</strain>
    </source>
</reference>
<feature type="transmembrane region" description="Helical" evidence="1">
    <location>
        <begin position="90"/>
        <end position="110"/>
    </location>
</feature>
<feature type="transmembrane region" description="Helical" evidence="1">
    <location>
        <begin position="262"/>
        <end position="282"/>
    </location>
</feature>
<dbReference type="OrthoDB" id="9782250at2"/>
<dbReference type="InterPro" id="IPR052710">
    <property type="entry name" value="CAAX_protease"/>
</dbReference>
<dbReference type="InterPro" id="IPR003675">
    <property type="entry name" value="Rce1/LyrA-like_dom"/>
</dbReference>
<feature type="transmembrane region" description="Helical" evidence="1">
    <location>
        <begin position="50"/>
        <end position="78"/>
    </location>
</feature>
<dbReference type="Proteomes" id="UP000247099">
    <property type="component" value="Unassembled WGS sequence"/>
</dbReference>
<dbReference type="RefSeq" id="WP_110132074.1">
    <property type="nucleotide sequence ID" value="NZ_QHJQ01000013.1"/>
</dbReference>
<gene>
    <name evidence="3" type="ORF">DDZ13_13940</name>
</gene>
<accession>A0A317ZGF4</accession>
<dbReference type="InParanoid" id="A0A317ZGF4"/>
<evidence type="ECO:0000313" key="4">
    <source>
        <dbReference type="Proteomes" id="UP000247099"/>
    </source>
</evidence>
<evidence type="ECO:0000313" key="3">
    <source>
        <dbReference type="EMBL" id="PXA03018.1"/>
    </source>
</evidence>
<dbReference type="Pfam" id="PF02517">
    <property type="entry name" value="Rce1-like"/>
    <property type="match status" value="1"/>
</dbReference>
<feature type="transmembrane region" description="Helical" evidence="1">
    <location>
        <begin position="228"/>
        <end position="256"/>
    </location>
</feature>
<keyword evidence="4" id="KW-1185">Reference proteome</keyword>
<dbReference type="GO" id="GO:0080120">
    <property type="term" value="P:CAAX-box protein maturation"/>
    <property type="evidence" value="ECO:0007669"/>
    <property type="project" value="UniProtKB-ARBA"/>
</dbReference>
<dbReference type="PANTHER" id="PTHR36435">
    <property type="entry name" value="SLR1288 PROTEIN"/>
    <property type="match status" value="1"/>
</dbReference>
<dbReference type="EMBL" id="QHJQ01000013">
    <property type="protein sequence ID" value="PXA03018.1"/>
    <property type="molecule type" value="Genomic_DNA"/>
</dbReference>
<keyword evidence="1" id="KW-0812">Transmembrane</keyword>
<name>A0A317ZGF4_9BACT</name>
<sequence length="293" mass="32338">MDSPTLDAPIVIASLLILAVLISSAVLWIRQVQRPRDLVRPDIGVASWSIGWVNFGIFLIAMVFAVVLAQNIGLALLLEPGMGVPELTPWLAVVSVFLLQGPMFAVFYLARRFYPGRYADRISNVEYPLVESFKKALPLFVMFLPVIWIATLIWSSILGALERAGMIDEFEPQELVTLFQSGGDLLAVVLLVFMAVVVAPVVEEVIFRGCIYRFLKSKTTMLGAQVMSGAIFALMHGNLLSFVPLVIVGVLLARVYEKTGSLAVAIWFHAFFNAFSLCMLFITGMSDNIPQSY</sequence>
<proteinExistence type="predicted"/>
<keyword evidence="1" id="KW-0472">Membrane</keyword>
<feature type="domain" description="CAAX prenyl protease 2/Lysostaphin resistance protein A-like" evidence="2">
    <location>
        <begin position="188"/>
        <end position="275"/>
    </location>
</feature>
<feature type="transmembrane region" description="Helical" evidence="1">
    <location>
        <begin position="185"/>
        <end position="207"/>
    </location>
</feature>
<evidence type="ECO:0000259" key="2">
    <source>
        <dbReference type="Pfam" id="PF02517"/>
    </source>
</evidence>
<dbReference type="AlphaFoldDB" id="A0A317ZGF4"/>
<organism evidence="3 4">
    <name type="scientific">Coraliomargarita sinensis</name>
    <dbReference type="NCBI Taxonomy" id="2174842"/>
    <lineage>
        <taxon>Bacteria</taxon>
        <taxon>Pseudomonadati</taxon>
        <taxon>Verrucomicrobiota</taxon>
        <taxon>Opitutia</taxon>
        <taxon>Puniceicoccales</taxon>
        <taxon>Coraliomargaritaceae</taxon>
        <taxon>Coraliomargarita</taxon>
    </lineage>
</organism>